<evidence type="ECO:0000313" key="3">
    <source>
        <dbReference type="Proteomes" id="UP000029227"/>
    </source>
</evidence>
<protein>
    <submittedName>
        <fullName evidence="2">Putative transport protein</fullName>
    </submittedName>
</protein>
<dbReference type="AlphaFoldDB" id="A0A090QRH8"/>
<gene>
    <name evidence="2" type="ORF">JCM19237_1096</name>
</gene>
<organism evidence="2 3">
    <name type="scientific">Photobacterium aphoticum</name>
    <dbReference type="NCBI Taxonomy" id="754436"/>
    <lineage>
        <taxon>Bacteria</taxon>
        <taxon>Pseudomonadati</taxon>
        <taxon>Pseudomonadota</taxon>
        <taxon>Gammaproteobacteria</taxon>
        <taxon>Vibrionales</taxon>
        <taxon>Vibrionaceae</taxon>
        <taxon>Photobacterium</taxon>
    </lineage>
</organism>
<accession>A0A090QRH8</accession>
<comment type="caution">
    <text evidence="2">The sequence shown here is derived from an EMBL/GenBank/DDBJ whole genome shotgun (WGS) entry which is preliminary data.</text>
</comment>
<name>A0A090QRH8_9GAMM</name>
<proteinExistence type="predicted"/>
<evidence type="ECO:0000256" key="1">
    <source>
        <dbReference type="SAM" id="Phobius"/>
    </source>
</evidence>
<sequence length="49" mass="5891">MVSQNYTEQQIEQHIDFLASLSSFFYYFTFLFVVISAAFYIQHKKKAIF</sequence>
<keyword evidence="1" id="KW-0812">Transmembrane</keyword>
<dbReference type="Proteomes" id="UP000029227">
    <property type="component" value="Unassembled WGS sequence"/>
</dbReference>
<keyword evidence="1" id="KW-0472">Membrane</keyword>
<reference evidence="2 3" key="1">
    <citation type="journal article" date="2014" name="Genome Announc.">
        <title>Draft Genome Sequences of Two Vibrionaceae Species, Vibrio ponticus C121 and Photobacterium aphoticum C119, Isolated as Coral Reef Microbiota.</title>
        <authorList>
            <person name="Al-saari N."/>
            <person name="Meirelles P.M."/>
            <person name="Mino S."/>
            <person name="Suda W."/>
            <person name="Oshima K."/>
            <person name="Hattori M."/>
            <person name="Ohkuma M."/>
            <person name="Thompson F.L."/>
            <person name="Gomez-Gil B."/>
            <person name="Sawabe T."/>
            <person name="Sawabe T."/>
        </authorList>
    </citation>
    <scope>NUCLEOTIDE SEQUENCE [LARGE SCALE GENOMIC DNA]</scope>
    <source>
        <strain evidence="2 3">JCM 19237</strain>
    </source>
</reference>
<dbReference type="EMBL" id="BBMN01000004">
    <property type="protein sequence ID" value="GAL04424.1"/>
    <property type="molecule type" value="Genomic_DNA"/>
</dbReference>
<keyword evidence="1" id="KW-1133">Transmembrane helix</keyword>
<feature type="transmembrane region" description="Helical" evidence="1">
    <location>
        <begin position="24"/>
        <end position="41"/>
    </location>
</feature>
<evidence type="ECO:0000313" key="2">
    <source>
        <dbReference type="EMBL" id="GAL04424.1"/>
    </source>
</evidence>